<keyword evidence="8" id="KW-1185">Reference proteome</keyword>
<evidence type="ECO:0000256" key="2">
    <source>
        <dbReference type="ARBA" id="ARBA00022741"/>
    </source>
</evidence>
<proteinExistence type="predicted"/>
<dbReference type="CDD" id="cd03214">
    <property type="entry name" value="ABC_Iron-Siderophores_B12_Hemin"/>
    <property type="match status" value="1"/>
</dbReference>
<organism evidence="7 8">
    <name type="scientific">Nisaea acidiphila</name>
    <dbReference type="NCBI Taxonomy" id="1862145"/>
    <lineage>
        <taxon>Bacteria</taxon>
        <taxon>Pseudomonadati</taxon>
        <taxon>Pseudomonadota</taxon>
        <taxon>Alphaproteobacteria</taxon>
        <taxon>Rhodospirillales</taxon>
        <taxon>Thalassobaculaceae</taxon>
        <taxon>Nisaea</taxon>
    </lineage>
</organism>
<evidence type="ECO:0000256" key="3">
    <source>
        <dbReference type="ARBA" id="ARBA00022840"/>
    </source>
</evidence>
<sequence>MLEAQGVGHSFGRTRVLQDVSLKVRPGEMVALCGPNGAGKSTLLAAMAGDFAPDEGNIHLDGRIVTSLSPADLARRRAVLEQAPTLSAAFTVRELLALGIPRDVPPERVNVLIRETLRDVALLGRADDNCLILSGGQRHRAHLARVLVQLAASDKACGYLMLDEPTASLDIAHQITTMRIARRAARLGEGVLVVLHDLNLAAAFADRVALMHEGRLVADGPGADILTAERLSAIYETEIAVEEAEGGRPRIVPVYDPDTHPAAEA</sequence>
<dbReference type="RefSeq" id="WP_257767519.1">
    <property type="nucleotide sequence ID" value="NZ_CP102480.1"/>
</dbReference>
<protein>
    <submittedName>
        <fullName evidence="7">Heme ABC transporter ATP-binding protein</fullName>
    </submittedName>
</protein>
<gene>
    <name evidence="7" type="ORF">NUH88_16635</name>
</gene>
<dbReference type="NCBIfam" id="NF010068">
    <property type="entry name" value="PRK13548.1"/>
    <property type="match status" value="1"/>
</dbReference>
<dbReference type="PANTHER" id="PTHR42794">
    <property type="entry name" value="HEMIN IMPORT ATP-BINDING PROTEIN HMUV"/>
    <property type="match status" value="1"/>
</dbReference>
<dbReference type="Gene3D" id="3.40.50.300">
    <property type="entry name" value="P-loop containing nucleotide triphosphate hydrolases"/>
    <property type="match status" value="1"/>
</dbReference>
<dbReference type="PROSITE" id="PS50893">
    <property type="entry name" value="ABC_TRANSPORTER_2"/>
    <property type="match status" value="1"/>
</dbReference>
<dbReference type="EMBL" id="CP102480">
    <property type="protein sequence ID" value="UUX49018.1"/>
    <property type="molecule type" value="Genomic_DNA"/>
</dbReference>
<keyword evidence="3 7" id="KW-0067">ATP-binding</keyword>
<keyword evidence="1" id="KW-0813">Transport</keyword>
<dbReference type="GO" id="GO:0005524">
    <property type="term" value="F:ATP binding"/>
    <property type="evidence" value="ECO:0007669"/>
    <property type="project" value="UniProtKB-KW"/>
</dbReference>
<accession>A0A9J7AQ45</accession>
<reference evidence="7" key="1">
    <citation type="submission" date="2022-08" db="EMBL/GenBank/DDBJ databases">
        <title>Nisaea acidiphila sp. nov., isolated from a marine algal debris and emended description of the genus Nisaea Urios et al. 2008.</title>
        <authorList>
            <person name="Kwon K."/>
        </authorList>
    </citation>
    <scope>NUCLEOTIDE SEQUENCE</scope>
    <source>
        <strain evidence="7">MEBiC11861</strain>
    </source>
</reference>
<feature type="domain" description="ABC transporter" evidence="6">
    <location>
        <begin position="2"/>
        <end position="238"/>
    </location>
</feature>
<dbReference type="KEGG" id="naci:NUH88_16635"/>
<dbReference type="InterPro" id="IPR003593">
    <property type="entry name" value="AAA+_ATPase"/>
</dbReference>
<evidence type="ECO:0000313" key="8">
    <source>
        <dbReference type="Proteomes" id="UP001060336"/>
    </source>
</evidence>
<dbReference type="SMART" id="SM00382">
    <property type="entry name" value="AAA"/>
    <property type="match status" value="1"/>
</dbReference>
<dbReference type="PANTHER" id="PTHR42794:SF1">
    <property type="entry name" value="HEMIN IMPORT ATP-BINDING PROTEIN HMUV"/>
    <property type="match status" value="1"/>
</dbReference>
<evidence type="ECO:0000256" key="5">
    <source>
        <dbReference type="ARBA" id="ARBA00037066"/>
    </source>
</evidence>
<keyword evidence="2" id="KW-0547">Nucleotide-binding</keyword>
<evidence type="ECO:0000313" key="7">
    <source>
        <dbReference type="EMBL" id="UUX49018.1"/>
    </source>
</evidence>
<comment type="function">
    <text evidence="5">Part of the ABC transporter complex HmuTUV involved in hemin import. Responsible for energy coupling to the transport system.</text>
</comment>
<dbReference type="InterPro" id="IPR027417">
    <property type="entry name" value="P-loop_NTPase"/>
</dbReference>
<name>A0A9J7AQ45_9PROT</name>
<dbReference type="InterPro" id="IPR003439">
    <property type="entry name" value="ABC_transporter-like_ATP-bd"/>
</dbReference>
<evidence type="ECO:0000256" key="4">
    <source>
        <dbReference type="ARBA" id="ARBA00022967"/>
    </source>
</evidence>
<dbReference type="GO" id="GO:0016887">
    <property type="term" value="F:ATP hydrolysis activity"/>
    <property type="evidence" value="ECO:0007669"/>
    <property type="project" value="InterPro"/>
</dbReference>
<keyword evidence="4" id="KW-1278">Translocase</keyword>
<evidence type="ECO:0000256" key="1">
    <source>
        <dbReference type="ARBA" id="ARBA00022448"/>
    </source>
</evidence>
<dbReference type="Pfam" id="PF00005">
    <property type="entry name" value="ABC_tran"/>
    <property type="match status" value="1"/>
</dbReference>
<dbReference type="AlphaFoldDB" id="A0A9J7AQ45"/>
<dbReference type="SUPFAM" id="SSF52540">
    <property type="entry name" value="P-loop containing nucleoside triphosphate hydrolases"/>
    <property type="match status" value="1"/>
</dbReference>
<evidence type="ECO:0000259" key="6">
    <source>
        <dbReference type="PROSITE" id="PS50893"/>
    </source>
</evidence>
<dbReference type="Proteomes" id="UP001060336">
    <property type="component" value="Chromosome"/>
</dbReference>